<dbReference type="SUPFAM" id="SSF55486">
    <property type="entry name" value="Metalloproteases ('zincins'), catalytic domain"/>
    <property type="match status" value="1"/>
</dbReference>
<evidence type="ECO:0000313" key="7">
    <source>
        <dbReference type="EMBL" id="CAJ2002098.1"/>
    </source>
</evidence>
<evidence type="ECO:0000256" key="5">
    <source>
        <dbReference type="SAM" id="Phobius"/>
    </source>
</evidence>
<proteinExistence type="predicted"/>
<comment type="caution">
    <text evidence="7">The sequence shown here is derived from an EMBL/GenBank/DDBJ whole genome shotgun (WGS) entry which is preliminary data.</text>
</comment>
<dbReference type="GO" id="GO:0008233">
    <property type="term" value="F:peptidase activity"/>
    <property type="evidence" value="ECO:0007669"/>
    <property type="project" value="UniProtKB-KW"/>
</dbReference>
<organism evidence="7 8">
    <name type="scientific">Cotesia congregata filamentous virus 1</name>
    <dbReference type="NCBI Taxonomy" id="3064291"/>
    <lineage>
        <taxon>Viruses</taxon>
        <taxon>Viruses incertae sedis</taxon>
        <taxon>Naldaviricetes</taxon>
        <taxon>Lefavirales</taxon>
        <taxon>Filamentoviridae</taxon>
        <taxon>Betafilamentovirus</taxon>
        <taxon>Betafilamentovirus cocongregatae</taxon>
    </lineage>
</organism>
<keyword evidence="3" id="KW-0378">Hydrolase</keyword>
<dbReference type="Proteomes" id="UP001642380">
    <property type="component" value="Unassembled WGS sequence"/>
</dbReference>
<dbReference type="Pfam" id="PF00413">
    <property type="entry name" value="Peptidase_M10"/>
    <property type="match status" value="1"/>
</dbReference>
<evidence type="ECO:0000259" key="6">
    <source>
        <dbReference type="Pfam" id="PF00413"/>
    </source>
</evidence>
<protein>
    <submittedName>
        <fullName evidence="7">Matrix metalloproteinase like mmp-like</fullName>
    </submittedName>
</protein>
<dbReference type="PANTHER" id="PTHR10201:SF309">
    <property type="entry name" value="PEPTIDASE METALLOPEPTIDASE DOMAIN-CONTAINING PROTEIN"/>
    <property type="match status" value="1"/>
</dbReference>
<keyword evidence="5" id="KW-0472">Membrane</keyword>
<keyword evidence="2" id="KW-0479">Metal-binding</keyword>
<dbReference type="Gene3D" id="3.40.390.10">
    <property type="entry name" value="Collagenase (Catalytic Domain)"/>
    <property type="match status" value="1"/>
</dbReference>
<dbReference type="InterPro" id="IPR001818">
    <property type="entry name" value="Pept_M10_metallopeptidase"/>
</dbReference>
<dbReference type="GO" id="GO:0046872">
    <property type="term" value="F:metal ion binding"/>
    <property type="evidence" value="ECO:0007669"/>
    <property type="project" value="UniProtKB-KW"/>
</dbReference>
<reference evidence="7 8" key="1">
    <citation type="submission" date="2024-01" db="EMBL/GenBank/DDBJ databases">
        <authorList>
            <person name="Guinet B."/>
        </authorList>
    </citation>
    <scope>NUCLEOTIDE SEQUENCE [LARGE SCALE GENOMIC DNA]</scope>
</reference>
<evidence type="ECO:0000256" key="2">
    <source>
        <dbReference type="ARBA" id="ARBA00022723"/>
    </source>
</evidence>
<dbReference type="PANTHER" id="PTHR10201">
    <property type="entry name" value="MATRIX METALLOPROTEINASE"/>
    <property type="match status" value="1"/>
</dbReference>
<keyword evidence="5" id="KW-1133">Transmembrane helix</keyword>
<evidence type="ECO:0000256" key="1">
    <source>
        <dbReference type="ARBA" id="ARBA00022670"/>
    </source>
</evidence>
<dbReference type="EMBL" id="CAUOPR010000001">
    <property type="protein sequence ID" value="CAJ2002098.1"/>
    <property type="molecule type" value="Genomic_DNA"/>
</dbReference>
<sequence length="216" mass="25120">MSVAMFFFFFLYSATIYILIWLFLKYKGWFWFYKRVENDEIYQDYVYKKNEFPIAVKLLDKDDARVPSNLTVEQVNESLKNAMLIYNKIFTFDFFTYKGLSTYKHTTTSPKLTFRFERGKHGHTGDFDGAQEPGKKDILAHAALPPQRHVCFDLDNAWTVRLLMSVAVHELGHVLGLLDLSENETTSIMGPNAIAFTEPQQKDVANLKKLYPFLNS</sequence>
<gene>
    <name evidence="7" type="ORF">CCFV1_ORF052</name>
</gene>
<keyword evidence="4" id="KW-0862">Zinc</keyword>
<evidence type="ECO:0000256" key="4">
    <source>
        <dbReference type="ARBA" id="ARBA00022833"/>
    </source>
</evidence>
<name>A0ABC8QJM7_9VIRU</name>
<evidence type="ECO:0000256" key="3">
    <source>
        <dbReference type="ARBA" id="ARBA00022801"/>
    </source>
</evidence>
<evidence type="ECO:0000313" key="8">
    <source>
        <dbReference type="Proteomes" id="UP001642380"/>
    </source>
</evidence>
<feature type="domain" description="Peptidase M10 metallopeptidase" evidence="6">
    <location>
        <begin position="68"/>
        <end position="211"/>
    </location>
</feature>
<dbReference type="GO" id="GO:0006508">
    <property type="term" value="P:proteolysis"/>
    <property type="evidence" value="ECO:0007669"/>
    <property type="project" value="UniProtKB-KW"/>
</dbReference>
<accession>A0ABC8QJM7</accession>
<feature type="transmembrane region" description="Helical" evidence="5">
    <location>
        <begin position="6"/>
        <end position="24"/>
    </location>
</feature>
<dbReference type="InterPro" id="IPR024079">
    <property type="entry name" value="MetalloPept_cat_dom_sf"/>
</dbReference>
<keyword evidence="5" id="KW-0812">Transmembrane</keyword>
<keyword evidence="1" id="KW-0645">Protease</keyword>
<keyword evidence="8" id="KW-1185">Reference proteome</keyword>